<evidence type="ECO:0000313" key="4">
    <source>
        <dbReference type="Proteomes" id="UP001055219"/>
    </source>
</evidence>
<sequence length="317" mass="35623">MCHEQQDNGENGERPNCLNQLPPQARGAAQAQSGPPFRRSIDWYEVPSYEDHPLLATPRVFGASGTLYDSLNIPVLARGGFLVTLPMHALCVYAWWRDFFTDLRACNYSLSLVMDPVLLGLVLEMTVHPWTVTGYEANLTLGLVIGATDLAVFLDMILVAERLSRLFSRLIGIRVFARDPWHSSVSLDWITYRSEELAGAFEYLLRHANPPTPRYSAHALQILNLYWAVIPQEYWPMTTAHFSRELADGLDGQAASALQSPQDWFVNEVDYVVDHMLADDVAINQEYPREGPLVVWARPVPEAAAAFELALRAAARR</sequence>
<evidence type="ECO:0000256" key="2">
    <source>
        <dbReference type="SAM" id="Phobius"/>
    </source>
</evidence>
<dbReference type="OrthoDB" id="10301439at2759"/>
<feature type="region of interest" description="Disordered" evidence="1">
    <location>
        <begin position="1"/>
        <end position="36"/>
    </location>
</feature>
<dbReference type="EMBL" id="JAGIXG020000048">
    <property type="protein sequence ID" value="KAI6779328.1"/>
    <property type="molecule type" value="Genomic_DNA"/>
</dbReference>
<comment type="caution">
    <text evidence="3">The sequence shown here is derived from an EMBL/GenBank/DDBJ whole genome shotgun (WGS) entry which is preliminary data.</text>
</comment>
<accession>A0A9P9XXE9</accession>
<feature type="transmembrane region" description="Helical" evidence="2">
    <location>
        <begin position="139"/>
        <end position="160"/>
    </location>
</feature>
<feature type="transmembrane region" description="Helical" evidence="2">
    <location>
        <begin position="108"/>
        <end position="127"/>
    </location>
</feature>
<keyword evidence="2" id="KW-0472">Membrane</keyword>
<protein>
    <submittedName>
        <fullName evidence="3">Uncharacterized protein</fullName>
    </submittedName>
</protein>
<organism evidence="3 4">
    <name type="scientific">Emericellopsis cladophorae</name>
    <dbReference type="NCBI Taxonomy" id="2686198"/>
    <lineage>
        <taxon>Eukaryota</taxon>
        <taxon>Fungi</taxon>
        <taxon>Dikarya</taxon>
        <taxon>Ascomycota</taxon>
        <taxon>Pezizomycotina</taxon>
        <taxon>Sordariomycetes</taxon>
        <taxon>Hypocreomycetidae</taxon>
        <taxon>Hypocreales</taxon>
        <taxon>Bionectriaceae</taxon>
        <taxon>Emericellopsis</taxon>
    </lineage>
</organism>
<evidence type="ECO:0000313" key="3">
    <source>
        <dbReference type="EMBL" id="KAI6779328.1"/>
    </source>
</evidence>
<reference evidence="3" key="2">
    <citation type="submission" date="2022-07" db="EMBL/GenBank/DDBJ databases">
        <authorList>
            <person name="Goncalves M.F.M."/>
            <person name="Hilario S."/>
            <person name="Van De Peer Y."/>
            <person name="Esteves A.C."/>
            <person name="Alves A."/>
        </authorList>
    </citation>
    <scope>NUCLEOTIDE SEQUENCE</scope>
    <source>
        <strain evidence="3">MUM 19.33</strain>
    </source>
</reference>
<dbReference type="AlphaFoldDB" id="A0A9P9XXE9"/>
<proteinExistence type="predicted"/>
<reference evidence="3" key="1">
    <citation type="journal article" date="2021" name="J Fungi (Basel)">
        <title>Genomic and Metabolomic Analyses of the Marine Fungus Emericellopsis cladophorae: Insights into Saltwater Adaptability Mechanisms and Its Biosynthetic Potential.</title>
        <authorList>
            <person name="Goncalves M.F.M."/>
            <person name="Hilario S."/>
            <person name="Van de Peer Y."/>
            <person name="Esteves A.C."/>
            <person name="Alves A."/>
        </authorList>
    </citation>
    <scope>NUCLEOTIDE SEQUENCE</scope>
    <source>
        <strain evidence="3">MUM 19.33</strain>
    </source>
</reference>
<evidence type="ECO:0000256" key="1">
    <source>
        <dbReference type="SAM" id="MobiDB-lite"/>
    </source>
</evidence>
<keyword evidence="2" id="KW-0812">Transmembrane</keyword>
<name>A0A9P9XXE9_9HYPO</name>
<dbReference type="RefSeq" id="XP_051360184.1">
    <property type="nucleotide sequence ID" value="XM_051508712.1"/>
</dbReference>
<feature type="transmembrane region" description="Helical" evidence="2">
    <location>
        <begin position="75"/>
        <end position="96"/>
    </location>
</feature>
<keyword evidence="4" id="KW-1185">Reference proteome</keyword>
<keyword evidence="2" id="KW-1133">Transmembrane helix</keyword>
<gene>
    <name evidence="3" type="ORF">J7T54_000426</name>
</gene>
<dbReference type="Proteomes" id="UP001055219">
    <property type="component" value="Unassembled WGS sequence"/>
</dbReference>
<dbReference type="GeneID" id="75826945"/>